<gene>
    <name evidence="2" type="ORF">RGI145_14705</name>
</gene>
<dbReference type="PROSITE" id="PS51819">
    <property type="entry name" value="VOC"/>
    <property type="match status" value="1"/>
</dbReference>
<dbReference type="PANTHER" id="PTHR21366:SF22">
    <property type="entry name" value="VOC DOMAIN-CONTAINING PROTEIN"/>
    <property type="match status" value="1"/>
</dbReference>
<dbReference type="eggNOG" id="COG0346">
    <property type="taxonomic scope" value="Bacteria"/>
</dbReference>
<dbReference type="Proteomes" id="UP000185494">
    <property type="component" value="Chromosome 1"/>
</dbReference>
<proteinExistence type="predicted"/>
<feature type="domain" description="VOC" evidence="1">
    <location>
        <begin position="12"/>
        <end position="137"/>
    </location>
</feature>
<dbReference type="InterPro" id="IPR050383">
    <property type="entry name" value="GlyoxalaseI/FosfomycinResist"/>
</dbReference>
<dbReference type="KEGG" id="rgi:RGI145_14705"/>
<dbReference type="InterPro" id="IPR004360">
    <property type="entry name" value="Glyas_Fos-R_dOase_dom"/>
</dbReference>
<dbReference type="RefSeq" id="WP_075798947.1">
    <property type="nucleotide sequence ID" value="NZ_CP015583.1"/>
</dbReference>
<evidence type="ECO:0000313" key="3">
    <source>
        <dbReference type="Proteomes" id="UP000185494"/>
    </source>
</evidence>
<dbReference type="PANTHER" id="PTHR21366">
    <property type="entry name" value="GLYOXALASE FAMILY PROTEIN"/>
    <property type="match status" value="1"/>
</dbReference>
<evidence type="ECO:0000313" key="2">
    <source>
        <dbReference type="EMBL" id="APT58171.1"/>
    </source>
</evidence>
<evidence type="ECO:0000259" key="1">
    <source>
        <dbReference type="PROSITE" id="PS51819"/>
    </source>
</evidence>
<dbReference type="InterPro" id="IPR029068">
    <property type="entry name" value="Glyas_Bleomycin-R_OHBP_Dase"/>
</dbReference>
<dbReference type="Pfam" id="PF00903">
    <property type="entry name" value="Glyoxalase"/>
    <property type="match status" value="1"/>
</dbReference>
<dbReference type="AlphaFoldDB" id="A0A1L7AHG4"/>
<dbReference type="Gene3D" id="3.10.180.10">
    <property type="entry name" value="2,3-Dihydroxybiphenyl 1,2-Dioxygenase, domain 1"/>
    <property type="match status" value="1"/>
</dbReference>
<dbReference type="EMBL" id="CP015583">
    <property type="protein sequence ID" value="APT58171.1"/>
    <property type="molecule type" value="Genomic_DNA"/>
</dbReference>
<accession>A0A1L7AHG4</accession>
<dbReference type="InterPro" id="IPR037523">
    <property type="entry name" value="VOC_core"/>
</dbReference>
<organism evidence="2 3">
    <name type="scientific">Roseomonas gilardii</name>
    <dbReference type="NCBI Taxonomy" id="257708"/>
    <lineage>
        <taxon>Bacteria</taxon>
        <taxon>Pseudomonadati</taxon>
        <taxon>Pseudomonadota</taxon>
        <taxon>Alphaproteobacteria</taxon>
        <taxon>Acetobacterales</taxon>
        <taxon>Roseomonadaceae</taxon>
        <taxon>Roseomonas</taxon>
    </lineage>
</organism>
<dbReference type="SUPFAM" id="SSF54593">
    <property type="entry name" value="Glyoxalase/Bleomycin resistance protein/Dihydroxybiphenyl dioxygenase"/>
    <property type="match status" value="1"/>
</dbReference>
<reference evidence="2 3" key="1">
    <citation type="submission" date="2016-05" db="EMBL/GenBank/DDBJ databases">
        <title>Complete Genome and Methylome Analysis of Psychrotrophic Bacterial Isolates from Antarctic Lake Untersee.</title>
        <authorList>
            <person name="Fomenkov A."/>
            <person name="Akimov V.N."/>
            <person name="Vasilyeva L.V."/>
            <person name="Andersen D."/>
            <person name="Vincze T."/>
            <person name="Roberts R.J."/>
        </authorList>
    </citation>
    <scope>NUCLEOTIDE SEQUENCE [LARGE SCALE GENOMIC DNA]</scope>
    <source>
        <strain evidence="2 3">U14-5</strain>
    </source>
</reference>
<protein>
    <submittedName>
        <fullName evidence="2">Glyoxalase</fullName>
    </submittedName>
</protein>
<dbReference type="STRING" id="257708.RGI145_14705"/>
<sequence length="143" mass="15527">MTERDEVPPLGGVLETGLYVEDLGRARHFYETVLGLEPMYLDERLVAYPAGPGSVLLLFRRGAATEPAILPGGMIPPHDAMGRIHFAFSIAPADLDAWVARLARHGIATEGGVSWPKGGQSVYFRDPDGNLVEPATPGLWKNY</sequence>
<name>A0A1L7AHG4_9PROT</name>